<dbReference type="AlphaFoldDB" id="A0A939JYE7"/>
<comment type="caution">
    <text evidence="1">The sequence shown here is derived from an EMBL/GenBank/DDBJ whole genome shotgun (WGS) entry which is preliminary data.</text>
</comment>
<keyword evidence="2" id="KW-1185">Reference proteome</keyword>
<evidence type="ECO:0000313" key="2">
    <source>
        <dbReference type="Proteomes" id="UP000664795"/>
    </source>
</evidence>
<dbReference type="RefSeq" id="WP_207337902.1">
    <property type="nucleotide sequence ID" value="NZ_JAFMYU010000024.1"/>
</dbReference>
<reference evidence="1 2" key="1">
    <citation type="submission" date="2021-03" db="EMBL/GenBank/DDBJ databases">
        <title>Fibrella sp. HMF5036 genome sequencing and assembly.</title>
        <authorList>
            <person name="Kang H."/>
            <person name="Kim H."/>
            <person name="Bae S."/>
            <person name="Joh K."/>
        </authorList>
    </citation>
    <scope>NUCLEOTIDE SEQUENCE [LARGE SCALE GENOMIC DNA]</scope>
    <source>
        <strain evidence="1 2">HMF5036</strain>
    </source>
</reference>
<evidence type="ECO:0000313" key="1">
    <source>
        <dbReference type="EMBL" id="MBO0933937.1"/>
    </source>
</evidence>
<sequence>MKKGLTWVIGVPLGVLVLLGSIGLVAQCSDPKGYEQKQQEMVKQDALEQQVIDSDPADRARHDADQAALAKTEAILEKQGLSLCQVYRWIGNSEDEIRRKMEAQYGIPTAMKMSEQRDVAYTKAWQKYRKQHGIPDSLRMYINVFGMSNCQ</sequence>
<dbReference type="EMBL" id="JAFMYU010000024">
    <property type="protein sequence ID" value="MBO0933937.1"/>
    <property type="molecule type" value="Genomic_DNA"/>
</dbReference>
<gene>
    <name evidence="1" type="ORF">J2I48_23205</name>
</gene>
<proteinExistence type="predicted"/>
<dbReference type="Proteomes" id="UP000664795">
    <property type="component" value="Unassembled WGS sequence"/>
</dbReference>
<accession>A0A939JYE7</accession>
<organism evidence="1 2">
    <name type="scientific">Fibrella aquatilis</name>
    <dbReference type="NCBI Taxonomy" id="2817059"/>
    <lineage>
        <taxon>Bacteria</taxon>
        <taxon>Pseudomonadati</taxon>
        <taxon>Bacteroidota</taxon>
        <taxon>Cytophagia</taxon>
        <taxon>Cytophagales</taxon>
        <taxon>Spirosomataceae</taxon>
        <taxon>Fibrella</taxon>
    </lineage>
</organism>
<name>A0A939JYE7_9BACT</name>
<protein>
    <submittedName>
        <fullName evidence="1">Uncharacterized protein</fullName>
    </submittedName>
</protein>